<reference evidence="14" key="1">
    <citation type="submission" date="2011-12" db="EMBL/GenBank/DDBJ databases">
        <title>Complete sequence of Clostridium clariflavum DSM 19732.</title>
        <authorList>
            <consortium name="US DOE Joint Genome Institute"/>
            <person name="Lucas S."/>
            <person name="Han J."/>
            <person name="Lapidus A."/>
            <person name="Cheng J.-F."/>
            <person name="Goodwin L."/>
            <person name="Pitluck S."/>
            <person name="Peters L."/>
            <person name="Teshima H."/>
            <person name="Detter J.C."/>
            <person name="Han C."/>
            <person name="Tapia R."/>
            <person name="Land M."/>
            <person name="Hauser L."/>
            <person name="Kyrpides N."/>
            <person name="Ivanova N."/>
            <person name="Pagani I."/>
            <person name="Kitzmiller T."/>
            <person name="Lynd L."/>
            <person name="Izquierdo J."/>
            <person name="Woyke T."/>
        </authorList>
    </citation>
    <scope>NUCLEOTIDE SEQUENCE [LARGE SCALE GENOMIC DNA]</scope>
    <source>
        <strain evidence="14">DSM 19732 / NBRC 101661 / EBR45</strain>
    </source>
</reference>
<dbReference type="SUPFAM" id="SSF55785">
    <property type="entry name" value="PYP-like sensor domain (PAS domain)"/>
    <property type="match status" value="1"/>
</dbReference>
<evidence type="ECO:0000256" key="2">
    <source>
        <dbReference type="ARBA" id="ARBA00012438"/>
    </source>
</evidence>
<feature type="transmembrane region" description="Helical" evidence="9">
    <location>
        <begin position="64"/>
        <end position="82"/>
    </location>
</feature>
<evidence type="ECO:0000256" key="8">
    <source>
        <dbReference type="ARBA" id="ARBA00023012"/>
    </source>
</evidence>
<feature type="transmembrane region" description="Helical" evidence="9">
    <location>
        <begin position="25"/>
        <end position="44"/>
    </location>
</feature>
<evidence type="ECO:0000259" key="10">
    <source>
        <dbReference type="PROSITE" id="PS50109"/>
    </source>
</evidence>
<dbReference type="SMART" id="SM00091">
    <property type="entry name" value="PAS"/>
    <property type="match status" value="1"/>
</dbReference>
<dbReference type="InterPro" id="IPR003594">
    <property type="entry name" value="HATPase_dom"/>
</dbReference>
<dbReference type="Gene3D" id="3.30.565.10">
    <property type="entry name" value="Histidine kinase-like ATPase, C-terminal domain"/>
    <property type="match status" value="1"/>
</dbReference>
<sequence>MKPKMVLNKVFCICKELYGKAAKKLNALNIVIIYIILGSAWILLSDKIAGLLVRENTMLVQVSIYKGWFYVLCTAALLYLLINSGMKEINKSKNELKISEERYRLVINNTTDGFWDWDILSNKIIYPEEWKIQLGYDREEISDQISDVERFLHPDDIPELKNSIKQYLEGMQTKYKQEVRAVTKTGVVIWIQIRGQAIWDNDGSPLRMLGTVTNINERKLTEVALKNTMEMNEKLLNEALEYNKLKTEFFTNISHEFRTPLNVILSVVQVLSAYEKMGKETISLEKVNKYMRNIRQNCYRLLKLINNLIDVNRIDSGFLKLQMRNVDIVEVVKQIIGSVNEFIKIKQLDLKFESNTQKKIMAIDVDKFERIMLNLISNAIKFTKPGGKITIKIHDFGDKVNISVKDTGIGIEKNKCSIIFERFRQVNSSLVKDTQGSGIGLSIVKSLVEMHNGQIKVDSEIGKGTEFILSFPVKILNNEELDEEYYNCVNNMKNEGVERALIEFSDIYLPVNQELDIS</sequence>
<evidence type="ECO:0000256" key="7">
    <source>
        <dbReference type="ARBA" id="ARBA00022840"/>
    </source>
</evidence>
<evidence type="ECO:0000313" key="14">
    <source>
        <dbReference type="Proteomes" id="UP000005435"/>
    </source>
</evidence>
<name>G8LY39_ACECE</name>
<dbReference type="Gene3D" id="1.10.287.130">
    <property type="match status" value="1"/>
</dbReference>
<keyword evidence="9" id="KW-1133">Transmembrane helix</keyword>
<dbReference type="PROSITE" id="PS50113">
    <property type="entry name" value="PAC"/>
    <property type="match status" value="1"/>
</dbReference>
<keyword evidence="3" id="KW-0597">Phosphoprotein</keyword>
<dbReference type="PROSITE" id="PS50109">
    <property type="entry name" value="HIS_KIN"/>
    <property type="match status" value="1"/>
</dbReference>
<keyword evidence="5" id="KW-0547">Nucleotide-binding</keyword>
<dbReference type="SUPFAM" id="SSF55874">
    <property type="entry name" value="ATPase domain of HSP90 chaperone/DNA topoisomerase II/histidine kinase"/>
    <property type="match status" value="1"/>
</dbReference>
<dbReference type="GO" id="GO:0000155">
    <property type="term" value="F:phosphorelay sensor kinase activity"/>
    <property type="evidence" value="ECO:0007669"/>
    <property type="project" value="InterPro"/>
</dbReference>
<evidence type="ECO:0000259" key="11">
    <source>
        <dbReference type="PROSITE" id="PS50112"/>
    </source>
</evidence>
<dbReference type="Pfam" id="PF02518">
    <property type="entry name" value="HATPase_c"/>
    <property type="match status" value="1"/>
</dbReference>
<dbReference type="KEGG" id="ccl:Clocl_1095"/>
<dbReference type="OrthoDB" id="9813394at2"/>
<evidence type="ECO:0000256" key="5">
    <source>
        <dbReference type="ARBA" id="ARBA00022741"/>
    </source>
</evidence>
<protein>
    <recommendedName>
        <fullName evidence="2">histidine kinase</fullName>
        <ecNumber evidence="2">2.7.13.3</ecNumber>
    </recommendedName>
</protein>
<dbReference type="InterPro" id="IPR003661">
    <property type="entry name" value="HisK_dim/P_dom"/>
</dbReference>
<dbReference type="FunFam" id="3.30.565.10:FF:000037">
    <property type="entry name" value="Hybrid sensor histidine kinase/response regulator"/>
    <property type="match status" value="1"/>
</dbReference>
<dbReference type="PRINTS" id="PR00344">
    <property type="entry name" value="BCTRLSENSOR"/>
</dbReference>
<feature type="domain" description="PAC" evidence="12">
    <location>
        <begin position="175"/>
        <end position="227"/>
    </location>
</feature>
<dbReference type="SMART" id="SM00086">
    <property type="entry name" value="PAC"/>
    <property type="match status" value="1"/>
</dbReference>
<evidence type="ECO:0000259" key="12">
    <source>
        <dbReference type="PROSITE" id="PS50113"/>
    </source>
</evidence>
<dbReference type="CDD" id="cd00130">
    <property type="entry name" value="PAS"/>
    <property type="match status" value="1"/>
</dbReference>
<feature type="domain" description="Histidine kinase" evidence="10">
    <location>
        <begin position="252"/>
        <end position="475"/>
    </location>
</feature>
<dbReference type="InterPro" id="IPR036097">
    <property type="entry name" value="HisK_dim/P_sf"/>
</dbReference>
<dbReference type="EMBL" id="CP003065">
    <property type="protein sequence ID" value="AEV67770.1"/>
    <property type="molecule type" value="Genomic_DNA"/>
</dbReference>
<dbReference type="InterPro" id="IPR036890">
    <property type="entry name" value="HATPase_C_sf"/>
</dbReference>
<dbReference type="Pfam" id="PF00512">
    <property type="entry name" value="HisKA"/>
    <property type="match status" value="1"/>
</dbReference>
<dbReference type="InterPro" id="IPR004358">
    <property type="entry name" value="Sig_transdc_His_kin-like_C"/>
</dbReference>
<keyword evidence="4" id="KW-0808">Transferase</keyword>
<dbReference type="STRING" id="720554.Clocl_1095"/>
<dbReference type="PANTHER" id="PTHR43711:SF26">
    <property type="entry name" value="SENSOR HISTIDINE KINASE RCSC"/>
    <property type="match status" value="1"/>
</dbReference>
<dbReference type="SMART" id="SM00387">
    <property type="entry name" value="HATPase_c"/>
    <property type="match status" value="1"/>
</dbReference>
<dbReference type="Gene3D" id="3.30.450.20">
    <property type="entry name" value="PAS domain"/>
    <property type="match status" value="1"/>
</dbReference>
<organism evidence="13 14">
    <name type="scientific">Acetivibrio clariflavus (strain DSM 19732 / NBRC 101661 / EBR45)</name>
    <name type="common">Clostridium clariflavum</name>
    <dbReference type="NCBI Taxonomy" id="720554"/>
    <lineage>
        <taxon>Bacteria</taxon>
        <taxon>Bacillati</taxon>
        <taxon>Bacillota</taxon>
        <taxon>Clostridia</taxon>
        <taxon>Eubacteriales</taxon>
        <taxon>Oscillospiraceae</taxon>
        <taxon>Acetivibrio</taxon>
    </lineage>
</organism>
<dbReference type="InterPro" id="IPR005467">
    <property type="entry name" value="His_kinase_dom"/>
</dbReference>
<keyword evidence="6" id="KW-0418">Kinase</keyword>
<dbReference type="Pfam" id="PF08447">
    <property type="entry name" value="PAS_3"/>
    <property type="match status" value="1"/>
</dbReference>
<reference evidence="13 14" key="2">
    <citation type="journal article" date="2012" name="Stand. Genomic Sci.">
        <title>Complete Genome Sequence of Clostridium clariflavum DSM 19732.</title>
        <authorList>
            <person name="Izquierdo J.A."/>
            <person name="Goodwin L."/>
            <person name="Davenport K.W."/>
            <person name="Teshima H."/>
            <person name="Bruce D."/>
            <person name="Detter C."/>
            <person name="Tapia R."/>
            <person name="Han S."/>
            <person name="Land M."/>
            <person name="Hauser L."/>
            <person name="Jeffries C.D."/>
            <person name="Han J."/>
            <person name="Pitluck S."/>
            <person name="Nolan M."/>
            <person name="Chen A."/>
            <person name="Huntemann M."/>
            <person name="Mavromatis K."/>
            <person name="Mikhailova N."/>
            <person name="Liolios K."/>
            <person name="Woyke T."/>
            <person name="Lynd L.R."/>
        </authorList>
    </citation>
    <scope>NUCLEOTIDE SEQUENCE [LARGE SCALE GENOMIC DNA]</scope>
    <source>
        <strain evidence="14">DSM 19732 / NBRC 101661 / EBR45</strain>
    </source>
</reference>
<dbReference type="InterPro" id="IPR013655">
    <property type="entry name" value="PAS_fold_3"/>
</dbReference>
<keyword evidence="14" id="KW-1185">Reference proteome</keyword>
<dbReference type="PANTHER" id="PTHR43711">
    <property type="entry name" value="TWO-COMPONENT HISTIDINE KINASE"/>
    <property type="match status" value="1"/>
</dbReference>
<evidence type="ECO:0000256" key="1">
    <source>
        <dbReference type="ARBA" id="ARBA00000085"/>
    </source>
</evidence>
<evidence type="ECO:0000256" key="9">
    <source>
        <dbReference type="SAM" id="Phobius"/>
    </source>
</evidence>
<evidence type="ECO:0000256" key="4">
    <source>
        <dbReference type="ARBA" id="ARBA00022679"/>
    </source>
</evidence>
<keyword evidence="7" id="KW-0067">ATP-binding</keyword>
<gene>
    <name evidence="13" type="ordered locus">Clocl_1095</name>
</gene>
<proteinExistence type="predicted"/>
<dbReference type="SUPFAM" id="SSF47384">
    <property type="entry name" value="Homodimeric domain of signal transducing histidine kinase"/>
    <property type="match status" value="1"/>
</dbReference>
<evidence type="ECO:0000313" key="13">
    <source>
        <dbReference type="EMBL" id="AEV67770.1"/>
    </source>
</evidence>
<dbReference type="InterPro" id="IPR050736">
    <property type="entry name" value="Sensor_HK_Regulatory"/>
</dbReference>
<evidence type="ECO:0000256" key="3">
    <source>
        <dbReference type="ARBA" id="ARBA00022553"/>
    </source>
</evidence>
<dbReference type="Proteomes" id="UP000005435">
    <property type="component" value="Chromosome"/>
</dbReference>
<comment type="catalytic activity">
    <reaction evidence="1">
        <text>ATP + protein L-histidine = ADP + protein N-phospho-L-histidine.</text>
        <dbReference type="EC" id="2.7.13.3"/>
    </reaction>
</comment>
<keyword evidence="9" id="KW-0472">Membrane</keyword>
<accession>G8LY39</accession>
<dbReference type="CDD" id="cd00082">
    <property type="entry name" value="HisKA"/>
    <property type="match status" value="1"/>
</dbReference>
<dbReference type="InterPro" id="IPR035965">
    <property type="entry name" value="PAS-like_dom_sf"/>
</dbReference>
<dbReference type="InterPro" id="IPR000014">
    <property type="entry name" value="PAS"/>
</dbReference>
<dbReference type="eggNOG" id="COG2205">
    <property type="taxonomic scope" value="Bacteria"/>
</dbReference>
<dbReference type="HOGENOM" id="CLU_000445_89_20_9"/>
<dbReference type="NCBIfam" id="TIGR00229">
    <property type="entry name" value="sensory_box"/>
    <property type="match status" value="1"/>
</dbReference>
<dbReference type="InterPro" id="IPR000700">
    <property type="entry name" value="PAS-assoc_C"/>
</dbReference>
<dbReference type="EC" id="2.7.13.3" evidence="2"/>
<dbReference type="PROSITE" id="PS50112">
    <property type="entry name" value="PAS"/>
    <property type="match status" value="1"/>
</dbReference>
<keyword evidence="9" id="KW-0812">Transmembrane</keyword>
<dbReference type="InterPro" id="IPR001610">
    <property type="entry name" value="PAC"/>
</dbReference>
<feature type="domain" description="PAS" evidence="11">
    <location>
        <begin position="99"/>
        <end position="171"/>
    </location>
</feature>
<dbReference type="GO" id="GO:0005524">
    <property type="term" value="F:ATP binding"/>
    <property type="evidence" value="ECO:0007669"/>
    <property type="project" value="UniProtKB-KW"/>
</dbReference>
<keyword evidence="8" id="KW-0902">Two-component regulatory system</keyword>
<dbReference type="AlphaFoldDB" id="G8LY39"/>
<dbReference type="RefSeq" id="WP_014254388.1">
    <property type="nucleotide sequence ID" value="NC_016627.1"/>
</dbReference>
<evidence type="ECO:0000256" key="6">
    <source>
        <dbReference type="ARBA" id="ARBA00022777"/>
    </source>
</evidence>
<dbReference type="SMART" id="SM00388">
    <property type="entry name" value="HisKA"/>
    <property type="match status" value="1"/>
</dbReference>